<keyword evidence="1" id="KW-1133">Transmembrane helix</keyword>
<keyword evidence="1" id="KW-0472">Membrane</keyword>
<dbReference type="Proteomes" id="UP000680045">
    <property type="component" value="Unassembled WGS sequence"/>
</dbReference>
<dbReference type="EMBL" id="JAGTPW010000068">
    <property type="protein sequence ID" value="MBR8646098.1"/>
    <property type="molecule type" value="Genomic_DNA"/>
</dbReference>
<keyword evidence="1" id="KW-0812">Transmembrane</keyword>
<dbReference type="AlphaFoldDB" id="A0A941J3M3"/>
<gene>
    <name evidence="2" type="ORF">KEH51_26080</name>
</gene>
<sequence>MIRIIIIGFLMLGLLSLLRLTIQERINFPMASINKWILMLTGMILVSVLVGFAAPKLSRSGRTRCLILLPILIKL</sequence>
<evidence type="ECO:0000313" key="3">
    <source>
        <dbReference type="Proteomes" id="UP000680045"/>
    </source>
</evidence>
<protein>
    <submittedName>
        <fullName evidence="2">Uncharacterized protein</fullName>
    </submittedName>
</protein>
<evidence type="ECO:0000256" key="1">
    <source>
        <dbReference type="SAM" id="Phobius"/>
    </source>
</evidence>
<evidence type="ECO:0000313" key="2">
    <source>
        <dbReference type="EMBL" id="MBR8646098.1"/>
    </source>
</evidence>
<name>A0A941J3M3_9BACI</name>
<proteinExistence type="predicted"/>
<comment type="caution">
    <text evidence="2">The sequence shown here is derived from an EMBL/GenBank/DDBJ whole genome shotgun (WGS) entry which is preliminary data.</text>
</comment>
<accession>A0A941J3M3</accession>
<reference evidence="2" key="1">
    <citation type="submission" date="2021-04" db="EMBL/GenBank/DDBJ databases">
        <title>Whole genome sequencing of Enterococci isolates from hospitalized patients.</title>
        <authorList>
            <person name="Ogoti B.M."/>
            <person name="Onyambu F.G."/>
        </authorList>
    </citation>
    <scope>NUCLEOTIDE SEQUENCE</scope>
    <source>
        <strain evidence="2">242</strain>
    </source>
</reference>
<feature type="transmembrane region" description="Helical" evidence="1">
    <location>
        <begin position="36"/>
        <end position="54"/>
    </location>
</feature>
<organism evidence="2 3">
    <name type="scientific">Peribacillus frigoritolerans</name>
    <dbReference type="NCBI Taxonomy" id="450367"/>
    <lineage>
        <taxon>Bacteria</taxon>
        <taxon>Bacillati</taxon>
        <taxon>Bacillota</taxon>
        <taxon>Bacilli</taxon>
        <taxon>Bacillales</taxon>
        <taxon>Bacillaceae</taxon>
        <taxon>Peribacillus</taxon>
    </lineage>
</organism>